<accession>A0A2K8MK88</accession>
<protein>
    <recommendedName>
        <fullName evidence="4">Pectate lyase superfamily protein domain-containing protein</fullName>
    </recommendedName>
</protein>
<dbReference type="SUPFAM" id="SSF51126">
    <property type="entry name" value="Pectin lyase-like"/>
    <property type="match status" value="1"/>
</dbReference>
<reference evidence="2 3" key="1">
    <citation type="submission" date="2017-11" db="EMBL/GenBank/DDBJ databases">
        <title>Complete genome sequence of Sphingomonas sp. Strain Cra20, a psychrotolerant potential plant growth promoting rhizobacteria.</title>
        <authorList>
            <person name="Luo Y."/>
        </authorList>
    </citation>
    <scope>NUCLEOTIDE SEQUENCE [LARGE SCALE GENOMIC DNA]</scope>
    <source>
        <strain evidence="2 3">Cra20</strain>
    </source>
</reference>
<dbReference type="AlphaFoldDB" id="A0A2K8MK88"/>
<keyword evidence="1" id="KW-0732">Signal</keyword>
<feature type="chain" id="PRO_5014875126" description="Pectate lyase superfamily protein domain-containing protein" evidence="1">
    <location>
        <begin position="20"/>
        <end position="546"/>
    </location>
</feature>
<feature type="signal peptide" evidence="1">
    <location>
        <begin position="1"/>
        <end position="19"/>
    </location>
</feature>
<evidence type="ECO:0000256" key="1">
    <source>
        <dbReference type="SAM" id="SignalP"/>
    </source>
</evidence>
<gene>
    <name evidence="2" type="ORF">CVN68_21915</name>
</gene>
<dbReference type="Gene3D" id="2.160.20.10">
    <property type="entry name" value="Single-stranded right-handed beta-helix, Pectin lyase-like"/>
    <property type="match status" value="1"/>
</dbReference>
<dbReference type="InterPro" id="IPR011050">
    <property type="entry name" value="Pectin_lyase_fold/virulence"/>
</dbReference>
<evidence type="ECO:0000313" key="3">
    <source>
        <dbReference type="Proteomes" id="UP000229081"/>
    </source>
</evidence>
<keyword evidence="3" id="KW-1185">Reference proteome</keyword>
<evidence type="ECO:0008006" key="4">
    <source>
        <dbReference type="Google" id="ProtNLM"/>
    </source>
</evidence>
<sequence length="546" mass="56887">MVSRRAGLLALAGIGAPLAAIGASRPPEPAPPVQIIEGLIPTLSTFPLGQEVALAAGVQAVRTAGFARAGLGSAMYIADPALDDDALATRPASVFRAGKRLFRLAEAFPTPEMFGAVADGQTDTWPAFKAAIAHCTRHGAVLMITSGSFLLRPAGRGSLTLDCDMRGAGLLSSTLLCDVVGHHGPVFTLGSYRLIADLTLMARGTAPTAGLALRADKRATFSGHMRVEGVRIHGFETNILISNCYQWSLRDSILSAGGEGLLYDGADFTADSDSGYFNDGSIEGCMIADNRRNLCIDPPKKSANLFIGRGTAIQNARGTTEQALLKKIRPLRIEMLYGEGAPQIPLLRMSQCDATIDGCFMSGTGGIDVGADWSSTTLRQVTGASPSDAFVATGGVGQSVVVEDSDIASPRTRITSRKQRFSRSTLGAETHGERIAGMSLALSPPGNKTAALHAIDGAQTLIARDIAIPARAAASVATVSLTAPNGPCVAIATPDHALEALIFSASVGRDGHVVVQAHNPTDQMRRIPRGLSVTIALFGFEPSPAK</sequence>
<proteinExistence type="predicted"/>
<name>A0A2K8MK88_9SPHN</name>
<dbReference type="Proteomes" id="UP000229081">
    <property type="component" value="Chromosome"/>
</dbReference>
<organism evidence="2 3">
    <name type="scientific">Sphingomonas psychrotolerans</name>
    <dbReference type="NCBI Taxonomy" id="1327635"/>
    <lineage>
        <taxon>Bacteria</taxon>
        <taxon>Pseudomonadati</taxon>
        <taxon>Pseudomonadota</taxon>
        <taxon>Alphaproteobacteria</taxon>
        <taxon>Sphingomonadales</taxon>
        <taxon>Sphingomonadaceae</taxon>
        <taxon>Sphingomonas</taxon>
    </lineage>
</organism>
<dbReference type="EMBL" id="CP024923">
    <property type="protein sequence ID" value="ATY34287.1"/>
    <property type="molecule type" value="Genomic_DNA"/>
</dbReference>
<dbReference type="InterPro" id="IPR012334">
    <property type="entry name" value="Pectin_lyas_fold"/>
</dbReference>
<dbReference type="KEGG" id="sphc:CVN68_21915"/>
<evidence type="ECO:0000313" key="2">
    <source>
        <dbReference type="EMBL" id="ATY34287.1"/>
    </source>
</evidence>